<sequence length="80" mass="8721">MILLLYIFIVKYCKKEVINMSNHNVRNEPAPAWESSAQNNLSKPAGIPLIKSVGCAACWGAKNISLTRACLPPTPINLAL</sequence>
<reference evidence="2 3" key="1">
    <citation type="submission" date="2017-03" db="EMBL/GenBank/DDBJ databases">
        <title>Paenibacillus larvae genome sequencing.</title>
        <authorList>
            <person name="Dingman D.W."/>
        </authorList>
    </citation>
    <scope>NUCLEOTIDE SEQUENCE [LARGE SCALE GENOMIC DNA]</scope>
    <source>
        <strain evidence="2 3">SAG 10367</strain>
    </source>
</reference>
<name>A0A1V0USZ3_9BACL</name>
<dbReference type="AlphaFoldDB" id="A0A1V0USZ3"/>
<gene>
    <name evidence="2" type="ORF">B7C51_10130</name>
</gene>
<accession>A0A1V0USZ3</accession>
<evidence type="ECO:0000256" key="1">
    <source>
        <dbReference type="NCBIfam" id="TIGR04404"/>
    </source>
</evidence>
<evidence type="ECO:0000313" key="2">
    <source>
        <dbReference type="EMBL" id="ARF68112.1"/>
    </source>
</evidence>
<dbReference type="EMBL" id="CP020557">
    <property type="protein sequence ID" value="ARF68112.1"/>
    <property type="molecule type" value="Genomic_DNA"/>
</dbReference>
<proteinExistence type="predicted"/>
<evidence type="ECO:0000313" key="3">
    <source>
        <dbReference type="Proteomes" id="UP000192727"/>
    </source>
</evidence>
<protein>
    <recommendedName>
        <fullName evidence="1">Sporulation killing factor</fullName>
    </recommendedName>
</protein>
<organism evidence="2 3">
    <name type="scientific">Paenibacillus larvae subsp. pulvifaciens</name>
    <dbReference type="NCBI Taxonomy" id="1477"/>
    <lineage>
        <taxon>Bacteria</taxon>
        <taxon>Bacillati</taxon>
        <taxon>Bacillota</taxon>
        <taxon>Bacilli</taxon>
        <taxon>Bacillales</taxon>
        <taxon>Paenibacillaceae</taxon>
        <taxon>Paenibacillus</taxon>
    </lineage>
</organism>
<dbReference type="InterPro" id="IPR030919">
    <property type="entry name" value="RiPP_SkfA"/>
</dbReference>
<dbReference type="Proteomes" id="UP000192727">
    <property type="component" value="Chromosome"/>
</dbReference>
<dbReference type="NCBIfam" id="TIGR04404">
    <property type="entry name" value="RiPP_SkfA"/>
    <property type="match status" value="1"/>
</dbReference>